<feature type="chain" id="PRO_5018314327" description="Lipoprotein" evidence="2">
    <location>
        <begin position="21"/>
        <end position="249"/>
    </location>
</feature>
<name>A0A3N1GGN5_9ACTN</name>
<feature type="compositionally biased region" description="Basic and acidic residues" evidence="1">
    <location>
        <begin position="169"/>
        <end position="184"/>
    </location>
</feature>
<sequence>MATSVVFLAAASGAACSATADGTAIPGQTPRPTVTIPADPVSALGAAQAKLGTESARFAQEMGSDLYSYTGVVNAETKNWEITGKEYVVRRVGTELYVQASGKTLETMILPPATTAHLAAGGWVHSRLPHGHELSVVFNDSFPWNQAKPATRATGMTRTGTRSFSGKLTVKDSRPSSRQRPSIDMRVGADLDEQGRFARISRDFLTKSPDQSIVFTFSDYGVQADIAAPPPSDVVEQDNTSFLTSTLLN</sequence>
<evidence type="ECO:0000313" key="4">
    <source>
        <dbReference type="Proteomes" id="UP000271683"/>
    </source>
</evidence>
<keyword evidence="2" id="KW-0732">Signal</keyword>
<dbReference type="AlphaFoldDB" id="A0A3N1GGN5"/>
<dbReference type="OrthoDB" id="3297844at2"/>
<feature type="region of interest" description="Disordered" evidence="1">
    <location>
        <begin position="151"/>
        <end position="184"/>
    </location>
</feature>
<evidence type="ECO:0008006" key="5">
    <source>
        <dbReference type="Google" id="ProtNLM"/>
    </source>
</evidence>
<reference evidence="3 4" key="1">
    <citation type="submission" date="2018-11" db="EMBL/GenBank/DDBJ databases">
        <title>Sequencing the genomes of 1000 actinobacteria strains.</title>
        <authorList>
            <person name="Klenk H.-P."/>
        </authorList>
    </citation>
    <scope>NUCLEOTIDE SEQUENCE [LARGE SCALE GENOMIC DNA]</scope>
    <source>
        <strain evidence="3 4">DSM 43634</strain>
    </source>
</reference>
<comment type="caution">
    <text evidence="3">The sequence shown here is derived from an EMBL/GenBank/DDBJ whole genome shotgun (WGS) entry which is preliminary data.</text>
</comment>
<feature type="signal peptide" evidence="2">
    <location>
        <begin position="1"/>
        <end position="20"/>
    </location>
</feature>
<proteinExistence type="predicted"/>
<evidence type="ECO:0000313" key="3">
    <source>
        <dbReference type="EMBL" id="ROP29410.1"/>
    </source>
</evidence>
<evidence type="ECO:0000256" key="1">
    <source>
        <dbReference type="SAM" id="MobiDB-lite"/>
    </source>
</evidence>
<dbReference type="Proteomes" id="UP000271683">
    <property type="component" value="Unassembled WGS sequence"/>
</dbReference>
<organism evidence="3 4">
    <name type="scientific">Couchioplanes caeruleus</name>
    <dbReference type="NCBI Taxonomy" id="56438"/>
    <lineage>
        <taxon>Bacteria</taxon>
        <taxon>Bacillati</taxon>
        <taxon>Actinomycetota</taxon>
        <taxon>Actinomycetes</taxon>
        <taxon>Micromonosporales</taxon>
        <taxon>Micromonosporaceae</taxon>
        <taxon>Couchioplanes</taxon>
    </lineage>
</organism>
<dbReference type="RefSeq" id="WP_143162767.1">
    <property type="nucleotide sequence ID" value="NZ_RJKL01000001.1"/>
</dbReference>
<gene>
    <name evidence="3" type="ORF">EDD30_2203</name>
</gene>
<dbReference type="EMBL" id="RJKL01000001">
    <property type="protein sequence ID" value="ROP29410.1"/>
    <property type="molecule type" value="Genomic_DNA"/>
</dbReference>
<evidence type="ECO:0000256" key="2">
    <source>
        <dbReference type="SAM" id="SignalP"/>
    </source>
</evidence>
<accession>A0A3N1GGN5</accession>
<feature type="compositionally biased region" description="Low complexity" evidence="1">
    <location>
        <begin position="151"/>
        <end position="162"/>
    </location>
</feature>
<protein>
    <recommendedName>
        <fullName evidence="5">Lipoprotein</fullName>
    </recommendedName>
</protein>